<keyword evidence="2" id="KW-0812">Transmembrane</keyword>
<keyword evidence="4" id="KW-1185">Reference proteome</keyword>
<sequence>MYIAKSLYGHQAILPLLYVLLNNIHYIEAQIKTMMGCGVCPKPACVPRKAIGAPPKQTITEIKSDNSGMIGGIVGGLLGLGIVVCAGVYLYIKRGKKKRKLPFTFTDGSANAASMMSQDQFHPNSPPLTPHPGVVAALSQHQRETHSQRDSQQQHPRKLIGLAELASMPSLPTTSRTNSFHTALSNNTNEQFTIISPTVPEEFEEKIALQNKRISHILNNNPRLSQLQPLPTYTSNRNSDLSYTTDDDSEYEFEHRPVVVLQRKPTVQAVQVNRAKPQIMRVNSVRSSVHGGLNRSDSVRTVLTAVTPSPADRDSFMGLPPSIPTARDSLTDQFPPTPTNRSFVIEDPFHDDEKAKY</sequence>
<organism evidence="3 4">
    <name type="scientific">Helicostylum pulchrum</name>
    <dbReference type="NCBI Taxonomy" id="562976"/>
    <lineage>
        <taxon>Eukaryota</taxon>
        <taxon>Fungi</taxon>
        <taxon>Fungi incertae sedis</taxon>
        <taxon>Mucoromycota</taxon>
        <taxon>Mucoromycotina</taxon>
        <taxon>Mucoromycetes</taxon>
        <taxon>Mucorales</taxon>
        <taxon>Mucorineae</taxon>
        <taxon>Mucoraceae</taxon>
        <taxon>Helicostylum</taxon>
    </lineage>
</organism>
<keyword evidence="2" id="KW-0472">Membrane</keyword>
<feature type="region of interest" description="Disordered" evidence="1">
    <location>
        <begin position="327"/>
        <end position="357"/>
    </location>
</feature>
<evidence type="ECO:0000313" key="3">
    <source>
        <dbReference type="EMBL" id="GAA5805391.1"/>
    </source>
</evidence>
<proteinExistence type="predicted"/>
<keyword evidence="2" id="KW-1133">Transmembrane helix</keyword>
<feature type="compositionally biased region" description="Polar residues" evidence="1">
    <location>
        <begin position="331"/>
        <end position="342"/>
    </location>
</feature>
<dbReference type="EMBL" id="BAABUJ010000045">
    <property type="protein sequence ID" value="GAA5805391.1"/>
    <property type="molecule type" value="Genomic_DNA"/>
</dbReference>
<feature type="region of interest" description="Disordered" evidence="1">
    <location>
        <begin position="228"/>
        <end position="249"/>
    </location>
</feature>
<evidence type="ECO:0000256" key="2">
    <source>
        <dbReference type="SAM" id="Phobius"/>
    </source>
</evidence>
<feature type="compositionally biased region" description="Polar residues" evidence="1">
    <location>
        <begin position="228"/>
        <end position="244"/>
    </location>
</feature>
<accession>A0ABP9YEL0</accession>
<evidence type="ECO:0000313" key="4">
    <source>
        <dbReference type="Proteomes" id="UP001476247"/>
    </source>
</evidence>
<name>A0ABP9YEL0_9FUNG</name>
<protein>
    <submittedName>
        <fullName evidence="3">Uncharacterized protein</fullName>
    </submittedName>
</protein>
<feature type="compositionally biased region" description="Basic and acidic residues" evidence="1">
    <location>
        <begin position="347"/>
        <end position="357"/>
    </location>
</feature>
<comment type="caution">
    <text evidence="3">The sequence shown here is derived from an EMBL/GenBank/DDBJ whole genome shotgun (WGS) entry which is preliminary data.</text>
</comment>
<dbReference type="Proteomes" id="UP001476247">
    <property type="component" value="Unassembled WGS sequence"/>
</dbReference>
<feature type="transmembrane region" description="Helical" evidence="2">
    <location>
        <begin position="69"/>
        <end position="92"/>
    </location>
</feature>
<evidence type="ECO:0000256" key="1">
    <source>
        <dbReference type="SAM" id="MobiDB-lite"/>
    </source>
</evidence>
<gene>
    <name evidence="3" type="ORF">HPULCUR_010907</name>
</gene>
<reference evidence="3 4" key="1">
    <citation type="submission" date="2024-04" db="EMBL/GenBank/DDBJ databases">
        <title>genome sequences of Mucor flavus KT1a and Helicostylum pulchrum KT1b strains isolation_sourced from the surface of a dry-aged beef.</title>
        <authorList>
            <person name="Toyotome T."/>
            <person name="Hosono M."/>
            <person name="Torimaru M."/>
            <person name="Fukuda K."/>
            <person name="Mikami N."/>
        </authorList>
    </citation>
    <scope>NUCLEOTIDE SEQUENCE [LARGE SCALE GENOMIC DNA]</scope>
    <source>
        <strain evidence="3 4">KT1b</strain>
    </source>
</reference>